<proteinExistence type="predicted"/>
<evidence type="ECO:0000256" key="1">
    <source>
        <dbReference type="SAM" id="SignalP"/>
    </source>
</evidence>
<feature type="chain" id="PRO_5040476913" description="Protein sleepless" evidence="1">
    <location>
        <begin position="20"/>
        <end position="141"/>
    </location>
</feature>
<feature type="signal peptide" evidence="1">
    <location>
        <begin position="1"/>
        <end position="19"/>
    </location>
</feature>
<dbReference type="AlphaFoldDB" id="A0A9P1IQA6"/>
<dbReference type="Proteomes" id="UP001152747">
    <property type="component" value="Unassembled WGS sequence"/>
</dbReference>
<comment type="caution">
    <text evidence="2">The sequence shown here is derived from an EMBL/GenBank/DDBJ whole genome shotgun (WGS) entry which is preliminary data.</text>
</comment>
<keyword evidence="1" id="KW-0732">Signal</keyword>
<sequence>MFYLIFSLLLISIIDKSEQVQCYGGDQEVGGTQNEDFVDYNCPSLWSCFILIQQRKLAGSGENGTMLVMRKGCVEKAVEVDFDGAPSCFNFDFTNSSSEIFSNDFRCTCSKDFCNGGDEPSSANSIFGFFGCLLISVVINF</sequence>
<dbReference type="EMBL" id="CANHGI010000005">
    <property type="protein sequence ID" value="CAI5450063.1"/>
    <property type="molecule type" value="Genomic_DNA"/>
</dbReference>
<gene>
    <name evidence="2" type="ORF">CAMP_LOCUS12700</name>
</gene>
<accession>A0A9P1IQA6</accession>
<protein>
    <recommendedName>
        <fullName evidence="4">Protein sleepless</fullName>
    </recommendedName>
</protein>
<keyword evidence="3" id="KW-1185">Reference proteome</keyword>
<evidence type="ECO:0008006" key="4">
    <source>
        <dbReference type="Google" id="ProtNLM"/>
    </source>
</evidence>
<reference evidence="2" key="1">
    <citation type="submission" date="2022-11" db="EMBL/GenBank/DDBJ databases">
        <authorList>
            <person name="Kikuchi T."/>
        </authorList>
    </citation>
    <scope>NUCLEOTIDE SEQUENCE</scope>
    <source>
        <strain evidence="2">PS1010</strain>
    </source>
</reference>
<evidence type="ECO:0000313" key="3">
    <source>
        <dbReference type="Proteomes" id="UP001152747"/>
    </source>
</evidence>
<name>A0A9P1IQA6_9PELO</name>
<evidence type="ECO:0000313" key="2">
    <source>
        <dbReference type="EMBL" id="CAI5450063.1"/>
    </source>
</evidence>
<dbReference type="OrthoDB" id="5794902at2759"/>
<organism evidence="2 3">
    <name type="scientific">Caenorhabditis angaria</name>
    <dbReference type="NCBI Taxonomy" id="860376"/>
    <lineage>
        <taxon>Eukaryota</taxon>
        <taxon>Metazoa</taxon>
        <taxon>Ecdysozoa</taxon>
        <taxon>Nematoda</taxon>
        <taxon>Chromadorea</taxon>
        <taxon>Rhabditida</taxon>
        <taxon>Rhabditina</taxon>
        <taxon>Rhabditomorpha</taxon>
        <taxon>Rhabditoidea</taxon>
        <taxon>Rhabditidae</taxon>
        <taxon>Peloderinae</taxon>
        <taxon>Caenorhabditis</taxon>
    </lineage>
</organism>